<evidence type="ECO:0000313" key="3">
    <source>
        <dbReference type="Proteomes" id="UP000683557"/>
    </source>
</evidence>
<keyword evidence="3" id="KW-1185">Reference proteome</keyword>
<sequence>MKKLLLAGVHHLGLYRLFTPFYGGHTSIILLHRVRPAQQTTGLDGGHEVTPEFLEAFIEERKRCGWRFISLDYLLDNYEECSRRKRNLIITLDDGYQDNYRYAYPLFQKYRVPFTIYVTTSFPDGTADLWWYKLASVVNNTQEIFIDSAMGTVVIPAAVDPRGAFRTLRRHFLSLGREEQADFLEDLMERYGSQYREERFAMSWDEILQLSRDELCTIGSHTTSHGNLRKLGREEALRDMVLAKSETEQRIGKPVLHFSYPYGTEQEASWREEQLAREAGFKTAVTTRIGNLFYEHIQHLYLLPRIPLQQGAFERLNPIYLSGMYSAIARRFRRVVTH</sequence>
<dbReference type="EMBL" id="CP076723">
    <property type="protein sequence ID" value="QWV92764.1"/>
    <property type="molecule type" value="Genomic_DNA"/>
</dbReference>
<proteinExistence type="predicted"/>
<accession>A0ABX8J2Z9</accession>
<evidence type="ECO:0000259" key="1">
    <source>
        <dbReference type="PROSITE" id="PS51677"/>
    </source>
</evidence>
<dbReference type="Proteomes" id="UP000683557">
    <property type="component" value="Chromosome"/>
</dbReference>
<feature type="domain" description="NodB homology" evidence="1">
    <location>
        <begin position="86"/>
        <end position="338"/>
    </location>
</feature>
<dbReference type="Pfam" id="PF01522">
    <property type="entry name" value="Polysacc_deac_1"/>
    <property type="match status" value="2"/>
</dbReference>
<name>A0ABX8J2Z9_9BACT</name>
<dbReference type="InterPro" id="IPR002509">
    <property type="entry name" value="NODB_dom"/>
</dbReference>
<dbReference type="InterPro" id="IPR051398">
    <property type="entry name" value="Polysacch_Deacetylase"/>
</dbReference>
<organism evidence="2 3">
    <name type="scientific">Geomonas oryzisoli</name>
    <dbReference type="NCBI Taxonomy" id="2847992"/>
    <lineage>
        <taxon>Bacteria</taxon>
        <taxon>Pseudomonadati</taxon>
        <taxon>Thermodesulfobacteriota</taxon>
        <taxon>Desulfuromonadia</taxon>
        <taxon>Geobacterales</taxon>
        <taxon>Geobacteraceae</taxon>
        <taxon>Geomonas</taxon>
    </lineage>
</organism>
<dbReference type="PANTHER" id="PTHR34216:SF7">
    <property type="entry name" value="POLY-BETA-1,6-N-ACETYL-D-GLUCOSAMINE N-DEACETYLASE"/>
    <property type="match status" value="1"/>
</dbReference>
<gene>
    <name evidence="2" type="ORF">KP004_16515</name>
</gene>
<reference evidence="2 3" key="1">
    <citation type="submission" date="2021-06" db="EMBL/GenBank/DDBJ databases">
        <title>Gemonas diversity in paddy soil.</title>
        <authorList>
            <person name="Liu G."/>
        </authorList>
    </citation>
    <scope>NUCLEOTIDE SEQUENCE [LARGE SCALE GENOMIC DNA]</scope>
    <source>
        <strain evidence="2 3">RG10</strain>
    </source>
</reference>
<evidence type="ECO:0000313" key="2">
    <source>
        <dbReference type="EMBL" id="QWV92764.1"/>
    </source>
</evidence>
<dbReference type="RefSeq" id="WP_216799525.1">
    <property type="nucleotide sequence ID" value="NZ_CP076723.1"/>
</dbReference>
<protein>
    <submittedName>
        <fullName evidence="2">Polysaccharide deacetylase family protein</fullName>
    </submittedName>
</protein>
<dbReference type="PROSITE" id="PS51677">
    <property type="entry name" value="NODB"/>
    <property type="match status" value="1"/>
</dbReference>
<dbReference type="CDD" id="cd10968">
    <property type="entry name" value="CE4_Mlr8448_like_5s"/>
    <property type="match status" value="1"/>
</dbReference>
<dbReference type="PANTHER" id="PTHR34216">
    <property type="match status" value="1"/>
</dbReference>